<dbReference type="InterPro" id="IPR000064">
    <property type="entry name" value="NLP_P60_dom"/>
</dbReference>
<evidence type="ECO:0000256" key="2">
    <source>
        <dbReference type="ARBA" id="ARBA00022670"/>
    </source>
</evidence>
<dbReference type="GO" id="GO:0006508">
    <property type="term" value="P:proteolysis"/>
    <property type="evidence" value="ECO:0007669"/>
    <property type="project" value="UniProtKB-KW"/>
</dbReference>
<gene>
    <name evidence="7" type="primary">pgdS</name>
    <name evidence="7" type="ORF">OXPF_06730</name>
</gene>
<dbReference type="PATRIC" id="fig|36849.3.peg.723"/>
<reference evidence="7 8" key="1">
    <citation type="submission" date="2015-09" db="EMBL/GenBank/DDBJ databases">
        <title>Genome sequence of Oxobacter pfennigii DSM 3222.</title>
        <authorList>
            <person name="Poehlein A."/>
            <person name="Bengelsdorf F.R."/>
            <person name="Schiel-Bengelsdorf B."/>
            <person name="Duerre P."/>
            <person name="Daniel R."/>
        </authorList>
    </citation>
    <scope>NUCLEOTIDE SEQUENCE [LARGE SCALE GENOMIC DNA]</scope>
    <source>
        <strain evidence="7 8">DSM 3222</strain>
    </source>
</reference>
<evidence type="ECO:0000256" key="4">
    <source>
        <dbReference type="ARBA" id="ARBA00022807"/>
    </source>
</evidence>
<evidence type="ECO:0000313" key="7">
    <source>
        <dbReference type="EMBL" id="KPU45440.1"/>
    </source>
</evidence>
<accession>A0A0N8NTP9</accession>
<feature type="chain" id="PRO_5006028841" evidence="5">
    <location>
        <begin position="26"/>
        <end position="218"/>
    </location>
</feature>
<feature type="signal peptide" evidence="5">
    <location>
        <begin position="1"/>
        <end position="25"/>
    </location>
</feature>
<dbReference type="InterPro" id="IPR036365">
    <property type="entry name" value="PGBD-like_sf"/>
</dbReference>
<evidence type="ECO:0000259" key="6">
    <source>
        <dbReference type="PROSITE" id="PS51935"/>
    </source>
</evidence>
<dbReference type="Gene3D" id="3.90.1720.10">
    <property type="entry name" value="endopeptidase domain like (from Nostoc punctiforme)"/>
    <property type="match status" value="1"/>
</dbReference>
<dbReference type="EC" id="3.4.19.-" evidence="7"/>
<dbReference type="InterPro" id="IPR051202">
    <property type="entry name" value="Peptidase_C40"/>
</dbReference>
<dbReference type="AlphaFoldDB" id="A0A0N8NTP9"/>
<dbReference type="Gene3D" id="1.10.101.10">
    <property type="entry name" value="PGBD-like superfamily/PGBD"/>
    <property type="match status" value="1"/>
</dbReference>
<comment type="caution">
    <text evidence="7">The sequence shown here is derived from an EMBL/GenBank/DDBJ whole genome shotgun (WGS) entry which is preliminary data.</text>
</comment>
<name>A0A0N8NTP9_9CLOT</name>
<dbReference type="GO" id="GO:0008234">
    <property type="term" value="F:cysteine-type peptidase activity"/>
    <property type="evidence" value="ECO:0007669"/>
    <property type="project" value="UniProtKB-KW"/>
</dbReference>
<dbReference type="Pfam" id="PF01471">
    <property type="entry name" value="PG_binding_1"/>
    <property type="match status" value="1"/>
</dbReference>
<dbReference type="InterPro" id="IPR038765">
    <property type="entry name" value="Papain-like_cys_pep_sf"/>
</dbReference>
<dbReference type="PROSITE" id="PS51935">
    <property type="entry name" value="NLPC_P60"/>
    <property type="match status" value="1"/>
</dbReference>
<protein>
    <submittedName>
        <fullName evidence="7">Gamma-DL-glutamyl hydrolase</fullName>
        <ecNumber evidence="7">3.4.19.-</ecNumber>
    </submittedName>
</protein>
<proteinExistence type="inferred from homology"/>
<keyword evidence="3 7" id="KW-0378">Hydrolase</keyword>
<dbReference type="SUPFAM" id="SSF54001">
    <property type="entry name" value="Cysteine proteinases"/>
    <property type="match status" value="1"/>
</dbReference>
<dbReference type="SUPFAM" id="SSF47090">
    <property type="entry name" value="PGBD-like"/>
    <property type="match status" value="1"/>
</dbReference>
<dbReference type="InterPro" id="IPR002477">
    <property type="entry name" value="Peptidoglycan-bd-like"/>
</dbReference>
<dbReference type="STRING" id="36849.OXPF_06730"/>
<evidence type="ECO:0000256" key="5">
    <source>
        <dbReference type="SAM" id="SignalP"/>
    </source>
</evidence>
<feature type="domain" description="NlpC/P60" evidence="6">
    <location>
        <begin position="97"/>
        <end position="218"/>
    </location>
</feature>
<dbReference type="Pfam" id="PF00877">
    <property type="entry name" value="NLPC_P60"/>
    <property type="match status" value="1"/>
</dbReference>
<comment type="similarity">
    <text evidence="1">Belongs to the peptidase C40 family.</text>
</comment>
<evidence type="ECO:0000313" key="8">
    <source>
        <dbReference type="Proteomes" id="UP000050326"/>
    </source>
</evidence>
<keyword evidence="2" id="KW-0645">Protease</keyword>
<dbReference type="OrthoDB" id="9808890at2"/>
<sequence>MKRNLRLLIVVVIIGALFITPTANAATLLKVGSRGSAVSSLQTKLNTIGYNSGVADGIFGNNTKAAVMEFQRNAGLVVDGIVGPATTSALNYAYQRKIKTDGIISYSKTLIGVPYVWGGTTPSGFDCSGYTKYVFAKYGITLPRVSSDQYKQGTSIAYNNLRPGDLVFFSLNKNGQISHVGIYIGNSQFINATSSKGVVISSFTSYWKNVYVGAKRVY</sequence>
<keyword evidence="8" id="KW-1185">Reference proteome</keyword>
<keyword evidence="4" id="KW-0788">Thiol protease</keyword>
<evidence type="ECO:0000256" key="3">
    <source>
        <dbReference type="ARBA" id="ARBA00022801"/>
    </source>
</evidence>
<keyword evidence="5" id="KW-0732">Signal</keyword>
<dbReference type="EMBL" id="LKET01000021">
    <property type="protein sequence ID" value="KPU45440.1"/>
    <property type="molecule type" value="Genomic_DNA"/>
</dbReference>
<dbReference type="PANTHER" id="PTHR47053:SF1">
    <property type="entry name" value="MUREIN DD-ENDOPEPTIDASE MEPH-RELATED"/>
    <property type="match status" value="1"/>
</dbReference>
<dbReference type="PANTHER" id="PTHR47053">
    <property type="entry name" value="MUREIN DD-ENDOPEPTIDASE MEPH-RELATED"/>
    <property type="match status" value="1"/>
</dbReference>
<dbReference type="RefSeq" id="WP_054873791.1">
    <property type="nucleotide sequence ID" value="NZ_LKET01000021.1"/>
</dbReference>
<organism evidence="7 8">
    <name type="scientific">Oxobacter pfennigii</name>
    <dbReference type="NCBI Taxonomy" id="36849"/>
    <lineage>
        <taxon>Bacteria</taxon>
        <taxon>Bacillati</taxon>
        <taxon>Bacillota</taxon>
        <taxon>Clostridia</taxon>
        <taxon>Eubacteriales</taxon>
        <taxon>Clostridiaceae</taxon>
        <taxon>Oxobacter</taxon>
    </lineage>
</organism>
<dbReference type="InterPro" id="IPR036366">
    <property type="entry name" value="PGBDSf"/>
</dbReference>
<dbReference type="Proteomes" id="UP000050326">
    <property type="component" value="Unassembled WGS sequence"/>
</dbReference>
<evidence type="ECO:0000256" key="1">
    <source>
        <dbReference type="ARBA" id="ARBA00007074"/>
    </source>
</evidence>